<name>A0A7L6N1P9_9MOLU</name>
<protein>
    <submittedName>
        <fullName evidence="2">ECF transporter S component</fullName>
    </submittedName>
</protein>
<dbReference type="InterPro" id="IPR024529">
    <property type="entry name" value="ECF_trnsprt_substrate-spec"/>
</dbReference>
<feature type="transmembrane region" description="Helical" evidence="1">
    <location>
        <begin position="123"/>
        <end position="146"/>
    </location>
</feature>
<keyword evidence="3" id="KW-1185">Reference proteome</keyword>
<dbReference type="RefSeq" id="WP_312031818.1">
    <property type="nucleotide sequence ID" value="NZ_CP051151.1"/>
</dbReference>
<dbReference type="Pfam" id="PF12822">
    <property type="entry name" value="ECF_trnsprt"/>
    <property type="match status" value="1"/>
</dbReference>
<evidence type="ECO:0000313" key="3">
    <source>
        <dbReference type="Proteomes" id="UP000512167"/>
    </source>
</evidence>
<dbReference type="KEGG" id="tbk:HF295_00155"/>
<dbReference type="Gene3D" id="1.10.1760.20">
    <property type="match status" value="1"/>
</dbReference>
<proteinExistence type="predicted"/>
<feature type="transmembrane region" description="Helical" evidence="1">
    <location>
        <begin position="44"/>
        <end position="60"/>
    </location>
</feature>
<feature type="transmembrane region" description="Helical" evidence="1">
    <location>
        <begin position="88"/>
        <end position="111"/>
    </location>
</feature>
<keyword evidence="1" id="KW-1133">Transmembrane helix</keyword>
<dbReference type="AlphaFoldDB" id="A0A7L6N1P9"/>
<reference evidence="2 3" key="1">
    <citation type="submission" date="2020-04" db="EMBL/GenBank/DDBJ databases">
        <authorList>
            <person name="Zheng R.K."/>
            <person name="Sun C.M."/>
        </authorList>
    </citation>
    <scope>NUCLEOTIDE SEQUENCE [LARGE SCALE GENOMIC DNA]</scope>
    <source>
        <strain evidence="3">zrk29</strain>
    </source>
</reference>
<feature type="transmembrane region" description="Helical" evidence="1">
    <location>
        <begin position="20"/>
        <end position="38"/>
    </location>
</feature>
<dbReference type="EMBL" id="CP051151">
    <property type="protein sequence ID" value="QLY39352.1"/>
    <property type="molecule type" value="Genomic_DNA"/>
</dbReference>
<keyword evidence="1" id="KW-0812">Transmembrane</keyword>
<keyword evidence="1" id="KW-0472">Membrane</keyword>
<dbReference type="GO" id="GO:0022857">
    <property type="term" value="F:transmembrane transporter activity"/>
    <property type="evidence" value="ECO:0007669"/>
    <property type="project" value="InterPro"/>
</dbReference>
<organism evidence="2 3">
    <name type="scientific">Hujiaoplasma nucleasis</name>
    <dbReference type="NCBI Taxonomy" id="2725268"/>
    <lineage>
        <taxon>Bacteria</taxon>
        <taxon>Bacillati</taxon>
        <taxon>Mycoplasmatota</taxon>
        <taxon>Mollicutes</taxon>
        <taxon>Candidatus Izemoplasmatales</taxon>
        <taxon>Hujiaoplasmataceae</taxon>
        <taxon>Hujiaoplasma</taxon>
    </lineage>
</organism>
<sequence length="235" mass="25744">MQKEKVVLSKHDKIRRMTILAMFVAIIIVMGMVPFLGFIPFLGLSFQIITIPVIIGAVILGRKEGLILGTVFGIVSLIRGAMSGGFDFLFVLPWISVLPRMIFGWVIYDVFKFFKKLLPKNRLVALALGFLIVSLIHTLLVVPMLATGFPIVFESPSIYEGVLKGEYGADTIAGLEGLQSFNTIIKWMFGVLISNGIGEAVLAMLIGSVVTDRLIAYLTSNNESILIGSVYEVSN</sequence>
<evidence type="ECO:0000313" key="2">
    <source>
        <dbReference type="EMBL" id="QLY39352.1"/>
    </source>
</evidence>
<dbReference type="Proteomes" id="UP000512167">
    <property type="component" value="Chromosome"/>
</dbReference>
<accession>A0A7L6N1P9</accession>
<feature type="transmembrane region" description="Helical" evidence="1">
    <location>
        <begin position="65"/>
        <end position="82"/>
    </location>
</feature>
<gene>
    <name evidence="2" type="ORF">HF295_00155</name>
</gene>
<evidence type="ECO:0000256" key="1">
    <source>
        <dbReference type="SAM" id="Phobius"/>
    </source>
</evidence>
<feature type="transmembrane region" description="Helical" evidence="1">
    <location>
        <begin position="187"/>
        <end position="210"/>
    </location>
</feature>